<evidence type="ECO:0000313" key="1">
    <source>
        <dbReference type="EMBL" id="KUP92992.1"/>
    </source>
</evidence>
<dbReference type="Proteomes" id="UP000068382">
    <property type="component" value="Unassembled WGS sequence"/>
</dbReference>
<proteinExistence type="predicted"/>
<sequence length="284" mass="29704">MARTGLRQTRHRTRVGALGAQRARGPVRRFLTRLALVLLPVVLVSGCMEGNRLAFAPAGEIQSRPGIGRGKALTAVFGEGTLVLAAPSGFCFDAQMEEHTTTGGFAMLARCDRLSAFGGFRTSEGAMLTATVGTVAENTPTPTAEALRSAFTASRTAARVLETRGDRDIPLVKLYLSDHSALGASGTHWRGAFVIRGHLVSVALYAPEGSSYLGEKGARLIQEFMRATRNATQLAEATTPADPGDAAPVETTRPRARVWQIGRAGRVGAAADAATSAAADATSG</sequence>
<protein>
    <submittedName>
        <fullName evidence="1">Uncharacterized protein</fullName>
    </submittedName>
</protein>
<name>A0A132BY71_9RHOB</name>
<dbReference type="AlphaFoldDB" id="A0A132BY71"/>
<keyword evidence="2" id="KW-1185">Reference proteome</keyword>
<accession>A0A132BY71</accession>
<gene>
    <name evidence="1" type="ORF">TRIHO_21150</name>
</gene>
<evidence type="ECO:0000313" key="2">
    <source>
        <dbReference type="Proteomes" id="UP000068382"/>
    </source>
</evidence>
<comment type="caution">
    <text evidence="1">The sequence shown here is derived from an EMBL/GenBank/DDBJ whole genome shotgun (WGS) entry which is preliminary data.</text>
</comment>
<organism evidence="1 2">
    <name type="scientific">Tritonibacter horizontis</name>
    <dbReference type="NCBI Taxonomy" id="1768241"/>
    <lineage>
        <taxon>Bacteria</taxon>
        <taxon>Pseudomonadati</taxon>
        <taxon>Pseudomonadota</taxon>
        <taxon>Alphaproteobacteria</taxon>
        <taxon>Rhodobacterales</taxon>
        <taxon>Paracoccaceae</taxon>
        <taxon>Tritonibacter</taxon>
    </lineage>
</organism>
<reference evidence="1 2" key="1">
    <citation type="submission" date="2015-12" db="EMBL/GenBank/DDBJ databases">
        <title>Genome sequence of the marine Rhodobacteraceae strain O3.65, Candidatus Tritonibacter horizontis.</title>
        <authorList>
            <person name="Poehlein A."/>
            <person name="Giebel H.A."/>
            <person name="Voget S."/>
            <person name="Brinkhoff T."/>
        </authorList>
    </citation>
    <scope>NUCLEOTIDE SEQUENCE [LARGE SCALE GENOMIC DNA]</scope>
    <source>
        <strain evidence="1 2">O3.65</strain>
    </source>
</reference>
<dbReference type="EMBL" id="LPUY01000063">
    <property type="protein sequence ID" value="KUP92992.1"/>
    <property type="molecule type" value="Genomic_DNA"/>
</dbReference>